<dbReference type="PROSITE" id="PS00211">
    <property type="entry name" value="ABC_TRANSPORTER_1"/>
    <property type="match status" value="1"/>
</dbReference>
<dbReference type="Proteomes" id="UP000192366">
    <property type="component" value="Unassembled WGS sequence"/>
</dbReference>
<dbReference type="Pfam" id="PF08352">
    <property type="entry name" value="oligo_HPY"/>
    <property type="match status" value="1"/>
</dbReference>
<gene>
    <name evidence="6" type="ORF">BST17_07165</name>
</gene>
<evidence type="ECO:0000313" key="7">
    <source>
        <dbReference type="Proteomes" id="UP000192366"/>
    </source>
</evidence>
<dbReference type="SUPFAM" id="SSF52540">
    <property type="entry name" value="P-loop containing nucleoside triphosphate hydrolases"/>
    <property type="match status" value="1"/>
</dbReference>
<dbReference type="OrthoDB" id="8036461at2"/>
<keyword evidence="2" id="KW-0813">Transport</keyword>
<evidence type="ECO:0000256" key="2">
    <source>
        <dbReference type="ARBA" id="ARBA00022448"/>
    </source>
</evidence>
<dbReference type="GO" id="GO:0005524">
    <property type="term" value="F:ATP binding"/>
    <property type="evidence" value="ECO:0007669"/>
    <property type="project" value="UniProtKB-KW"/>
</dbReference>
<dbReference type="PANTHER" id="PTHR43776:SF7">
    <property type="entry name" value="D,D-DIPEPTIDE TRANSPORT ATP-BINDING PROTEIN DDPF-RELATED"/>
    <property type="match status" value="1"/>
</dbReference>
<dbReference type="PROSITE" id="PS50893">
    <property type="entry name" value="ABC_TRANSPORTER_2"/>
    <property type="match status" value="1"/>
</dbReference>
<proteinExistence type="inferred from homology"/>
<protein>
    <submittedName>
        <fullName evidence="6">Peptide ABC transporter ATP-binding protein</fullName>
    </submittedName>
</protein>
<dbReference type="InterPro" id="IPR017871">
    <property type="entry name" value="ABC_transporter-like_CS"/>
</dbReference>
<dbReference type="NCBIfam" id="NF008453">
    <property type="entry name" value="PRK11308.1"/>
    <property type="match status" value="1"/>
</dbReference>
<dbReference type="InterPro" id="IPR050319">
    <property type="entry name" value="ABC_transp_ATP-bind"/>
</dbReference>
<name>A0A1W9Z1Q0_MYCBA</name>
<dbReference type="Pfam" id="PF00005">
    <property type="entry name" value="ABC_tran"/>
    <property type="match status" value="1"/>
</dbReference>
<dbReference type="PANTHER" id="PTHR43776">
    <property type="entry name" value="TRANSPORT ATP-BINDING PROTEIN"/>
    <property type="match status" value="1"/>
</dbReference>
<dbReference type="CDD" id="cd03257">
    <property type="entry name" value="ABC_NikE_OppD_transporters"/>
    <property type="match status" value="1"/>
</dbReference>
<feature type="domain" description="ABC transporter" evidence="5">
    <location>
        <begin position="8"/>
        <end position="259"/>
    </location>
</feature>
<dbReference type="GO" id="GO:0016887">
    <property type="term" value="F:ATP hydrolysis activity"/>
    <property type="evidence" value="ECO:0007669"/>
    <property type="project" value="InterPro"/>
</dbReference>
<keyword evidence="4 6" id="KW-0067">ATP-binding</keyword>
<dbReference type="InterPro" id="IPR003439">
    <property type="entry name" value="ABC_transporter-like_ATP-bd"/>
</dbReference>
<dbReference type="EMBL" id="MVHJ01000004">
    <property type="protein sequence ID" value="ORA06102.1"/>
    <property type="molecule type" value="Genomic_DNA"/>
</dbReference>
<evidence type="ECO:0000259" key="5">
    <source>
        <dbReference type="PROSITE" id="PS50893"/>
    </source>
</evidence>
<reference evidence="6 7" key="1">
    <citation type="submission" date="2017-02" db="EMBL/GenBank/DDBJ databases">
        <title>The new phylogeny of genus Mycobacterium.</title>
        <authorList>
            <person name="Tortoli E."/>
            <person name="Trovato A."/>
            <person name="Cirillo D.M."/>
        </authorList>
    </citation>
    <scope>NUCLEOTIDE SEQUENCE [LARGE SCALE GENOMIC DNA]</scope>
    <source>
        <strain evidence="6 7">DSM 45578</strain>
    </source>
</reference>
<keyword evidence="7" id="KW-1185">Reference proteome</keyword>
<dbReference type="InterPro" id="IPR013563">
    <property type="entry name" value="Oligopep_ABC_C"/>
</dbReference>
<dbReference type="GO" id="GO:0055085">
    <property type="term" value="P:transmembrane transport"/>
    <property type="evidence" value="ECO:0007669"/>
    <property type="project" value="UniProtKB-ARBA"/>
</dbReference>
<comment type="caution">
    <text evidence="6">The sequence shown here is derived from an EMBL/GenBank/DDBJ whole genome shotgun (WGS) entry which is preliminary data.</text>
</comment>
<dbReference type="RefSeq" id="WP_083056541.1">
    <property type="nucleotide sequence ID" value="NZ_JACKVM010000008.1"/>
</dbReference>
<dbReference type="NCBIfam" id="TIGR01727">
    <property type="entry name" value="oligo_HPY"/>
    <property type="match status" value="1"/>
</dbReference>
<dbReference type="AlphaFoldDB" id="A0A1W9Z1Q0"/>
<dbReference type="SMART" id="SM00382">
    <property type="entry name" value="AAA"/>
    <property type="match status" value="1"/>
</dbReference>
<dbReference type="FunFam" id="3.40.50.300:FF:000016">
    <property type="entry name" value="Oligopeptide ABC transporter ATP-binding component"/>
    <property type="match status" value="1"/>
</dbReference>
<dbReference type="InterPro" id="IPR003593">
    <property type="entry name" value="AAA+_ATPase"/>
</dbReference>
<accession>A0A1W9Z1Q0</accession>
<dbReference type="STRING" id="564198.BST17_07165"/>
<comment type="similarity">
    <text evidence="1">Belongs to the ABC transporter superfamily.</text>
</comment>
<keyword evidence="3" id="KW-0547">Nucleotide-binding</keyword>
<evidence type="ECO:0000256" key="4">
    <source>
        <dbReference type="ARBA" id="ARBA00022840"/>
    </source>
</evidence>
<evidence type="ECO:0000256" key="3">
    <source>
        <dbReference type="ARBA" id="ARBA00022741"/>
    </source>
</evidence>
<dbReference type="InterPro" id="IPR027417">
    <property type="entry name" value="P-loop_NTPase"/>
</dbReference>
<evidence type="ECO:0000313" key="6">
    <source>
        <dbReference type="EMBL" id="ORA06102.1"/>
    </source>
</evidence>
<sequence length="337" mass="37091">MSASEPLLQVTDLVKHFPIKAGAIIEREVARVRAVDGVSLTLHEGETLGLVGESGCGKSTLCRLILQLMAPTSGSVTFQGQELVGRSRRDLRPIRRHIQMVFQDPYASLNPRRRIGQIIGDPMELHGLASGAEVKRRVQDLLARVGLQPEHYNRFPHEFSGGQRQRIGIARALALRPKLIIADEPVSALDVSVQAQIINLLEDLQDEFGLSYLFVAHDLGVVRHVSDRVAVMYLGKIVETGSAADLYAKPLHPYSNALLSAVPIPDPRRNAARERLILEGDVPSPIDPPSGCRFHTRCRWATDVCTAQEPAMVEREPTHAAACHHPRHLEAMADQAS</sequence>
<evidence type="ECO:0000256" key="1">
    <source>
        <dbReference type="ARBA" id="ARBA00005417"/>
    </source>
</evidence>
<dbReference type="GO" id="GO:0015833">
    <property type="term" value="P:peptide transport"/>
    <property type="evidence" value="ECO:0007669"/>
    <property type="project" value="InterPro"/>
</dbReference>
<dbReference type="Gene3D" id="3.40.50.300">
    <property type="entry name" value="P-loop containing nucleotide triphosphate hydrolases"/>
    <property type="match status" value="1"/>
</dbReference>
<organism evidence="6 7">
    <name type="scientific">Mycolicibacterium bacteremicum</name>
    <name type="common">Mycobacterium bacteremicum</name>
    <dbReference type="NCBI Taxonomy" id="564198"/>
    <lineage>
        <taxon>Bacteria</taxon>
        <taxon>Bacillati</taxon>
        <taxon>Actinomycetota</taxon>
        <taxon>Actinomycetes</taxon>
        <taxon>Mycobacteriales</taxon>
        <taxon>Mycobacteriaceae</taxon>
        <taxon>Mycolicibacterium</taxon>
    </lineage>
</organism>